<dbReference type="EMBL" id="CH675811">
    <property type="protein sequence ID" value="KRT05746.1"/>
    <property type="molecule type" value="Genomic_DNA"/>
</dbReference>
<proteinExistence type="predicted"/>
<reference evidence="1" key="3">
    <citation type="journal article" date="2012" name="PLoS ONE">
        <title>Mind the gap: upgrading genomes with Pacific Biosciences RS long-read sequencing technology.</title>
        <authorList>
            <person name="English A.C."/>
            <person name="Richards S."/>
            <person name="Han Y."/>
            <person name="Wang M."/>
            <person name="Vee V."/>
            <person name="Qu J."/>
            <person name="Qin X."/>
            <person name="Muzny D.M."/>
            <person name="Reid J.G."/>
            <person name="Worley K.C."/>
            <person name="Gibbs R.A."/>
        </authorList>
    </citation>
    <scope>NUCLEOTIDE SEQUENCE</scope>
    <source>
        <strain evidence="1">MV2-25</strain>
    </source>
</reference>
<name>A0A0R3NXC9_DROPS</name>
<sequence length="62" mass="7131">MAYLMFCLKVFPPFSTITGDYTQHKKPRPNAIIEAGRRPPVDEVKLGNNIRDFAWAIIKLLK</sequence>
<organism evidence="1">
    <name type="scientific">Drosophila pseudoobscura pseudoobscura</name>
    <name type="common">Fruit fly</name>
    <dbReference type="NCBI Taxonomy" id="46245"/>
    <lineage>
        <taxon>Eukaryota</taxon>
        <taxon>Metazoa</taxon>
        <taxon>Ecdysozoa</taxon>
        <taxon>Arthropoda</taxon>
        <taxon>Hexapoda</taxon>
        <taxon>Insecta</taxon>
        <taxon>Pterygota</taxon>
        <taxon>Neoptera</taxon>
        <taxon>Endopterygota</taxon>
        <taxon>Diptera</taxon>
        <taxon>Brachycera</taxon>
        <taxon>Muscomorpha</taxon>
        <taxon>Ephydroidea</taxon>
        <taxon>Drosophilidae</taxon>
        <taxon>Drosophila</taxon>
        <taxon>Sophophora</taxon>
    </lineage>
</organism>
<reference evidence="1" key="2">
    <citation type="journal article" date="2007" name="Nature">
        <title>Evolution of genes and genomes on the Drosophila phylogeny.</title>
        <authorList>
            <consortium name="Drosophila 12 Genomes Consortium"/>
            <person name="Clark A.G."/>
            <person name="Eisen M.B."/>
            <person name="Smith D.R."/>
            <person name="Bergman C.M."/>
            <person name="Oliver B."/>
            <person name="Markow T.A."/>
            <person name="Kaufman T.C."/>
            <person name="Kellis M."/>
            <person name="Gelbart W."/>
            <person name="Iyer V.N."/>
            <person name="Pollard D.A."/>
            <person name="Sackton T.B."/>
            <person name="Larracuente A.M."/>
            <person name="Singh N.D."/>
            <person name="Abad J.P."/>
            <person name="Abt D.N."/>
            <person name="Adryan B."/>
            <person name="Aguade M."/>
            <person name="Akashi H."/>
            <person name="Anderson W.W."/>
            <person name="Aquadro C.F."/>
            <person name="Ardell D.H."/>
            <person name="Arguello R."/>
            <person name="Artieri C.G."/>
            <person name="Barbash D.A."/>
            <person name="Barker D."/>
            <person name="Barsanti P."/>
            <person name="Batterham P."/>
            <person name="Batzoglou S."/>
            <person name="Begun D."/>
            <person name="Bhutkar A."/>
            <person name="Blanco E."/>
            <person name="Bosak S.A."/>
            <person name="Bradley R.K."/>
            <person name="Brand A.D."/>
            <person name="Brent M.R."/>
            <person name="Brooks A.N."/>
            <person name="Brown R.H."/>
            <person name="Butlin R.K."/>
            <person name="Caggese C."/>
            <person name="Calvi B.R."/>
            <person name="Bernardo de Carvalho A."/>
            <person name="Caspi A."/>
            <person name="Castrezana S."/>
            <person name="Celniker S.E."/>
            <person name="Chang J.L."/>
            <person name="Chapple C."/>
            <person name="Chatterji S."/>
            <person name="Chinwalla A."/>
            <person name="Civetta A."/>
            <person name="Clifton S.W."/>
            <person name="Comeron J.M."/>
            <person name="Costello J.C."/>
            <person name="Coyne J.A."/>
            <person name="Daub J."/>
            <person name="David R.G."/>
            <person name="Delcher A.L."/>
            <person name="Delehaunty K."/>
            <person name="Do C.B."/>
            <person name="Ebling H."/>
            <person name="Edwards K."/>
            <person name="Eickbush T."/>
            <person name="Evans J.D."/>
            <person name="Filipski A."/>
            <person name="Findeiss S."/>
            <person name="Freyhult E."/>
            <person name="Fulton L."/>
            <person name="Fulton R."/>
            <person name="Garcia A.C."/>
            <person name="Gardiner A."/>
            <person name="Garfield D.A."/>
            <person name="Garvin B.E."/>
            <person name="Gibson G."/>
            <person name="Gilbert D."/>
            <person name="Gnerre S."/>
            <person name="Godfrey J."/>
            <person name="Good R."/>
            <person name="Gotea V."/>
            <person name="Gravely B."/>
            <person name="Greenberg A.J."/>
            <person name="Griffiths-Jones S."/>
            <person name="Gross S."/>
            <person name="Guigo R."/>
            <person name="Gustafson E.A."/>
            <person name="Haerty W."/>
            <person name="Hahn M.W."/>
            <person name="Halligan D.L."/>
            <person name="Halpern A.L."/>
            <person name="Halter G.M."/>
            <person name="Han M.V."/>
            <person name="Heger A."/>
            <person name="Hillier L."/>
            <person name="Hinrichs A.S."/>
            <person name="Holmes I."/>
            <person name="Hoskins R.A."/>
            <person name="Hubisz M.J."/>
            <person name="Hultmark D."/>
            <person name="Huntley M.A."/>
            <person name="Jaffe D.B."/>
            <person name="Jagadeeshan S."/>
            <person name="Jeck W.R."/>
            <person name="Johnson J."/>
            <person name="Jones C.D."/>
            <person name="Jordan W.C."/>
            <person name="Karpen G.H."/>
            <person name="Kataoka E."/>
            <person name="Keightley P.D."/>
            <person name="Kheradpour P."/>
            <person name="Kirkness E.F."/>
            <person name="Koerich L.B."/>
            <person name="Kristiansen K."/>
            <person name="Kudrna D."/>
            <person name="Kulathinal R.J."/>
            <person name="Kumar S."/>
            <person name="Kwok R."/>
            <person name="Lander E."/>
            <person name="Langley C.H."/>
            <person name="Lapoint R."/>
            <person name="Lazzaro B.P."/>
            <person name="Lee S.J."/>
            <person name="Levesque L."/>
            <person name="Li R."/>
            <person name="Lin C.F."/>
            <person name="Lin M.F."/>
            <person name="Lindblad-Toh K."/>
            <person name="Llopart A."/>
            <person name="Long M."/>
            <person name="Low L."/>
            <person name="Lozovsky E."/>
            <person name="Lu J."/>
            <person name="Luo M."/>
            <person name="Machado C.A."/>
            <person name="Makalowski W."/>
            <person name="Marzo M."/>
            <person name="Matsuda M."/>
            <person name="Matzkin L."/>
            <person name="McAllister B."/>
            <person name="McBride C.S."/>
            <person name="McKernan B."/>
            <person name="McKernan K."/>
            <person name="Mendez-Lago M."/>
            <person name="Minx P."/>
            <person name="Mollenhauer M.U."/>
            <person name="Montooth K."/>
            <person name="Mount S.M."/>
            <person name="Mu X."/>
            <person name="Myers E."/>
            <person name="Negre B."/>
            <person name="Newfeld S."/>
            <person name="Nielsen R."/>
            <person name="Noor M.A."/>
            <person name="O'Grady P."/>
            <person name="Pachter L."/>
            <person name="Papaceit M."/>
            <person name="Parisi M.J."/>
            <person name="Parisi M."/>
            <person name="Parts L."/>
            <person name="Pedersen J.S."/>
            <person name="Pesole G."/>
            <person name="Phillippy A.M."/>
            <person name="Ponting C.P."/>
            <person name="Pop M."/>
            <person name="Porcelli D."/>
            <person name="Powell J.R."/>
            <person name="Prohaska S."/>
            <person name="Pruitt K."/>
            <person name="Puig M."/>
            <person name="Quesneville H."/>
            <person name="Ram K.R."/>
            <person name="Rand D."/>
            <person name="Rasmussen M.D."/>
            <person name="Reed L.K."/>
            <person name="Reenan R."/>
            <person name="Reily A."/>
            <person name="Remington K.A."/>
            <person name="Rieger T.T."/>
            <person name="Ritchie M.G."/>
            <person name="Robin C."/>
            <person name="Rogers Y.H."/>
            <person name="Rohde C."/>
            <person name="Rozas J."/>
            <person name="Rubenfield M.J."/>
            <person name="Ruiz A."/>
            <person name="Russo S."/>
            <person name="Salzberg S.L."/>
            <person name="Sanchez-Gracia A."/>
            <person name="Saranga D.J."/>
            <person name="Sato H."/>
            <person name="Schaeffer S.W."/>
            <person name="Schatz M.C."/>
            <person name="Schlenke T."/>
            <person name="Schwartz R."/>
            <person name="Segarra C."/>
            <person name="Singh R.S."/>
            <person name="Sirot L."/>
            <person name="Sirota M."/>
            <person name="Sisneros N.B."/>
            <person name="Smith C.D."/>
            <person name="Smith T.F."/>
            <person name="Spieth J."/>
            <person name="Stage D.E."/>
            <person name="Stark A."/>
            <person name="Stephan W."/>
            <person name="Strausberg R.L."/>
            <person name="Strempel S."/>
            <person name="Sturgill D."/>
            <person name="Sutton G."/>
            <person name="Sutton G.G."/>
            <person name="Tao W."/>
            <person name="Teichmann S."/>
            <person name="Tobari Y.N."/>
            <person name="Tomimura Y."/>
            <person name="Tsolas J.M."/>
            <person name="Valente V.L."/>
            <person name="Venter E."/>
            <person name="Venter J.C."/>
            <person name="Vicario S."/>
            <person name="Vieira F.G."/>
            <person name="Vilella A.J."/>
            <person name="Villasante A."/>
            <person name="Walenz B."/>
            <person name="Wang J."/>
            <person name="Wasserman M."/>
            <person name="Watts T."/>
            <person name="Wilson D."/>
            <person name="Wilson R.K."/>
            <person name="Wing R.A."/>
            <person name="Wolfner M.F."/>
            <person name="Wong A."/>
            <person name="Wong G.K."/>
            <person name="Wu C.I."/>
            <person name="Wu G."/>
            <person name="Yamamoto D."/>
            <person name="Yang H.P."/>
            <person name="Yang S.P."/>
            <person name="Yorke J.A."/>
            <person name="Yoshida K."/>
            <person name="Zdobnov E."/>
            <person name="Zhang P."/>
            <person name="Zhang Y."/>
            <person name="Zimin A.V."/>
            <person name="Baldwin J."/>
            <person name="Abdouelleil A."/>
            <person name="Abdulkadir J."/>
            <person name="Abebe A."/>
            <person name="Abera B."/>
            <person name="Abreu J."/>
            <person name="Acer S.C."/>
            <person name="Aftuck L."/>
            <person name="Alexander A."/>
            <person name="An P."/>
            <person name="Anderson E."/>
            <person name="Anderson S."/>
            <person name="Arachi H."/>
            <person name="Azer M."/>
            <person name="Bachantsang P."/>
            <person name="Barry A."/>
            <person name="Bayul T."/>
            <person name="Berlin A."/>
            <person name="Bessette D."/>
            <person name="Bloom T."/>
            <person name="Blye J."/>
            <person name="Boguslavskiy L."/>
            <person name="Bonnet C."/>
            <person name="Boukhgalter B."/>
            <person name="Bourzgui I."/>
            <person name="Brown A."/>
            <person name="Cahill P."/>
            <person name="Channer S."/>
            <person name="Cheshatsang Y."/>
            <person name="Chuda L."/>
            <person name="Citroen M."/>
            <person name="Collymore A."/>
            <person name="Cooke P."/>
            <person name="Costello M."/>
            <person name="D'Aco K."/>
            <person name="Daza R."/>
            <person name="De Haan G."/>
            <person name="DeGray S."/>
            <person name="DeMaso C."/>
            <person name="Dhargay N."/>
            <person name="Dooley K."/>
            <person name="Dooley E."/>
            <person name="Doricent M."/>
            <person name="Dorje P."/>
            <person name="Dorjee K."/>
            <person name="Dupes A."/>
            <person name="Elong R."/>
            <person name="Falk J."/>
            <person name="Farina A."/>
            <person name="Faro S."/>
            <person name="Ferguson D."/>
            <person name="Fisher S."/>
            <person name="Foley C.D."/>
            <person name="Franke A."/>
            <person name="Friedrich D."/>
            <person name="Gadbois L."/>
            <person name="Gearin G."/>
            <person name="Gearin C.R."/>
            <person name="Giannoukos G."/>
            <person name="Goode T."/>
            <person name="Graham J."/>
            <person name="Grandbois E."/>
            <person name="Grewal S."/>
            <person name="Gyaltsen K."/>
            <person name="Hafez N."/>
            <person name="Hagos B."/>
            <person name="Hall J."/>
            <person name="Henson C."/>
            <person name="Hollinger A."/>
            <person name="Honan T."/>
            <person name="Huard M.D."/>
            <person name="Hughes L."/>
            <person name="Hurhula B."/>
            <person name="Husby M.E."/>
            <person name="Kamat A."/>
            <person name="Kanga B."/>
            <person name="Kashin S."/>
            <person name="Khazanovich D."/>
            <person name="Kisner P."/>
            <person name="Lance K."/>
            <person name="Lara M."/>
            <person name="Lee W."/>
            <person name="Lennon N."/>
            <person name="Letendre F."/>
            <person name="LeVine R."/>
            <person name="Lipovsky A."/>
            <person name="Liu X."/>
            <person name="Liu J."/>
            <person name="Liu S."/>
            <person name="Lokyitsang T."/>
            <person name="Lokyitsang Y."/>
            <person name="Lubonja R."/>
            <person name="Lui A."/>
            <person name="MacDonald P."/>
            <person name="Magnisalis V."/>
            <person name="Maru K."/>
            <person name="Matthews C."/>
            <person name="McCusker W."/>
            <person name="McDonough S."/>
            <person name="Mehta T."/>
            <person name="Meldrim J."/>
            <person name="Meneus L."/>
            <person name="Mihai O."/>
            <person name="Mihalev A."/>
            <person name="Mihova T."/>
            <person name="Mittelman R."/>
            <person name="Mlenga V."/>
            <person name="Montmayeur A."/>
            <person name="Mulrain L."/>
            <person name="Navidi A."/>
            <person name="Naylor J."/>
            <person name="Negash T."/>
            <person name="Nguyen T."/>
            <person name="Nguyen N."/>
            <person name="Nicol R."/>
            <person name="Norbu C."/>
            <person name="Norbu N."/>
            <person name="Novod N."/>
            <person name="O'Neill B."/>
            <person name="Osman S."/>
            <person name="Markiewicz E."/>
            <person name="Oyono O.L."/>
            <person name="Patti C."/>
            <person name="Phunkhang P."/>
            <person name="Pierre F."/>
            <person name="Priest M."/>
            <person name="Raghuraman S."/>
            <person name="Rege F."/>
            <person name="Reyes R."/>
            <person name="Rise C."/>
            <person name="Rogov P."/>
            <person name="Ross K."/>
            <person name="Ryan E."/>
            <person name="Settipalli S."/>
            <person name="Shea T."/>
            <person name="Sherpa N."/>
            <person name="Shi L."/>
            <person name="Shih D."/>
            <person name="Sparrow T."/>
            <person name="Spaulding J."/>
            <person name="Stalker J."/>
            <person name="Stange-Thomann N."/>
            <person name="Stavropoulos S."/>
            <person name="Stone C."/>
            <person name="Strader C."/>
            <person name="Tesfaye S."/>
            <person name="Thomson T."/>
            <person name="Thoulutsang Y."/>
            <person name="Thoulutsang D."/>
            <person name="Topham K."/>
            <person name="Topping I."/>
            <person name="Tsamla T."/>
            <person name="Vassiliev H."/>
            <person name="Vo A."/>
            <person name="Wangchuk T."/>
            <person name="Wangdi T."/>
            <person name="Weiand M."/>
            <person name="Wilkinson J."/>
            <person name="Wilson A."/>
            <person name="Yadav S."/>
            <person name="Young G."/>
            <person name="Yu Q."/>
            <person name="Zembek L."/>
            <person name="Zhong D."/>
            <person name="Zimmer A."/>
            <person name="Zwirko Z."/>
            <person name="Jaffe D.B."/>
            <person name="Alvarez P."/>
            <person name="Brockman W."/>
            <person name="Butler J."/>
            <person name="Chin C."/>
            <person name="Gnerre S."/>
            <person name="Grabherr M."/>
            <person name="Kleber M."/>
            <person name="Mauceli E."/>
            <person name="MacCallum I."/>
        </authorList>
    </citation>
    <scope>NUCLEOTIDE SEQUENCE [LARGE SCALE GENOMIC DNA]</scope>
    <source>
        <strain evidence="1">MV2-25</strain>
    </source>
</reference>
<evidence type="ECO:0000313" key="1">
    <source>
        <dbReference type="EMBL" id="KRT05746.1"/>
    </source>
</evidence>
<dbReference type="Bgee" id="FBgn0272557">
    <property type="expression patterns" value="Expressed in female reproductive system and 2 other cell types or tissues"/>
</dbReference>
<reference evidence="1" key="4">
    <citation type="submission" date="2015-11" db="EMBL/GenBank/DDBJ databases">
        <authorList>
            <consortium name="FlyBase"/>
        </authorList>
    </citation>
    <scope>NUCLEOTIDE SEQUENCE</scope>
    <source>
        <strain evidence="1">MV2-25</strain>
    </source>
</reference>
<reference evidence="1" key="1">
    <citation type="journal article" date="2005" name="Genome Res.">
        <title>Comparative genome sequencing of Drosophila pseudoobscura: chromosomal, gene, and cis-element evolution.</title>
        <authorList>
            <person name="Richards S."/>
            <person name="Liu Y."/>
            <person name="Bettencourt B.R."/>
            <person name="Hradecky P."/>
            <person name="Letovsky S."/>
            <person name="Nielsen R."/>
            <person name="Thornton K."/>
            <person name="Hubisz M.J."/>
            <person name="Chen R."/>
            <person name="Meisel R.P."/>
            <person name="Couronne O."/>
            <person name="Hua S."/>
            <person name="Smith M.A."/>
            <person name="Zhang P."/>
            <person name="Liu J."/>
            <person name="Bussemaker H.J."/>
            <person name="van Batenburg M.F."/>
            <person name="Howells S.L."/>
            <person name="Scherer S.E."/>
            <person name="Sodergren E."/>
            <person name="Matthews B.B."/>
            <person name="Crosby M.A."/>
            <person name="Schroeder A.J."/>
            <person name="Ortiz-Barrientos D."/>
            <person name="Rives C.M."/>
            <person name="Metzker M.L."/>
            <person name="Muzny D.M."/>
            <person name="Scott G."/>
            <person name="Steffen D."/>
            <person name="Wheeler D.A."/>
            <person name="Worley K.C."/>
            <person name="Havlak P."/>
            <person name="Durbin K.J."/>
            <person name="Egan A."/>
            <person name="Gill R."/>
            <person name="Hume J."/>
            <person name="Morgan M.B."/>
            <person name="Miner G."/>
            <person name="Hamilton C."/>
            <person name="Huang Y."/>
            <person name="Waldron L."/>
            <person name="Verduzco D."/>
            <person name="Clerc-Blankenburg K.P."/>
            <person name="Dubchak I."/>
            <person name="Noor M.A."/>
            <person name="Anderson W."/>
            <person name="White K.P."/>
            <person name="Clark A.G."/>
            <person name="Schaeffer S.W."/>
            <person name="Gelbart W."/>
            <person name="Weinstock G.M."/>
            <person name="Gibbs R.A."/>
        </authorList>
    </citation>
    <scope>NUCLEOTIDE SEQUENCE [LARGE SCALE GENOMIC DNA]</scope>
    <source>
        <strain evidence="1">MV2-25</strain>
    </source>
</reference>
<gene>
    <name evidence="1" type="primary">Dpse\GA32150</name>
    <name evidence="1" type="ORF">Dpse_GA32150</name>
</gene>
<protein>
    <submittedName>
        <fullName evidence="1">Uncharacterized protein, isoform B</fullName>
    </submittedName>
</protein>
<accession>A0A0R3NXC9</accession>
<dbReference type="AlphaFoldDB" id="A0A0R3NXC9"/>